<proteinExistence type="predicted"/>
<dbReference type="EMBL" id="FQVL01000002">
    <property type="protein sequence ID" value="SHE71500.1"/>
    <property type="molecule type" value="Genomic_DNA"/>
</dbReference>
<reference evidence="1 2" key="1">
    <citation type="submission" date="2016-11" db="EMBL/GenBank/DDBJ databases">
        <authorList>
            <person name="Jaros S."/>
            <person name="Januszkiewicz K."/>
            <person name="Wedrychowicz H."/>
        </authorList>
    </citation>
    <scope>NUCLEOTIDE SEQUENCE [LARGE SCALE GENOMIC DNA]</scope>
    <source>
        <strain evidence="1 2">DSM 44666</strain>
    </source>
</reference>
<evidence type="ECO:0000313" key="2">
    <source>
        <dbReference type="Proteomes" id="UP000184476"/>
    </source>
</evidence>
<evidence type="ECO:0000313" key="1">
    <source>
        <dbReference type="EMBL" id="SHE71500.1"/>
    </source>
</evidence>
<dbReference type="STRING" id="112248.SAMN05444392_102490"/>
<dbReference type="Proteomes" id="UP000184476">
    <property type="component" value="Unassembled WGS sequence"/>
</dbReference>
<organism evidence="1 2">
    <name type="scientific">Seinonella peptonophila</name>
    <dbReference type="NCBI Taxonomy" id="112248"/>
    <lineage>
        <taxon>Bacteria</taxon>
        <taxon>Bacillati</taxon>
        <taxon>Bacillota</taxon>
        <taxon>Bacilli</taxon>
        <taxon>Bacillales</taxon>
        <taxon>Thermoactinomycetaceae</taxon>
        <taxon>Seinonella</taxon>
    </lineage>
</organism>
<name>A0A1M4VRL2_9BACL</name>
<dbReference type="AlphaFoldDB" id="A0A1M4VRL2"/>
<dbReference type="RefSeq" id="WP_084731203.1">
    <property type="nucleotide sequence ID" value="NZ_FQVL01000002.1"/>
</dbReference>
<gene>
    <name evidence="1" type="ORF">SAMN05444392_102490</name>
</gene>
<accession>A0A1M4VRL2</accession>
<sequence length="108" mass="13169">MEEEISYQLQYDERLGIKRPVLFVEYEQLSRSEQEMFEEACQQISSEIPDRIRYFEKEYLEYFDSLSQAEHEEMFEHMIKKMNDISRCISELNLLYLYIEGTYLGSNH</sequence>
<keyword evidence="2" id="KW-1185">Reference proteome</keyword>
<dbReference type="OrthoDB" id="2989999at2"/>
<protein>
    <submittedName>
        <fullName evidence="1">Uncharacterized protein</fullName>
    </submittedName>
</protein>